<feature type="compositionally biased region" description="Basic and acidic residues" evidence="2">
    <location>
        <begin position="193"/>
        <end position="222"/>
    </location>
</feature>
<evidence type="ECO:0000256" key="1">
    <source>
        <dbReference type="PROSITE-ProRule" id="PRU00047"/>
    </source>
</evidence>
<feature type="compositionally biased region" description="Basic residues" evidence="2">
    <location>
        <begin position="223"/>
        <end position="232"/>
    </location>
</feature>
<feature type="compositionally biased region" description="Low complexity" evidence="2">
    <location>
        <begin position="239"/>
        <end position="258"/>
    </location>
</feature>
<sequence length="258" mass="29176">MSDNIVVKVFGFHRTVKDEEVNQVFAKYSPLSVEIPRYNEDTPLSCCTFEVSNKNVNALISTKNGSAFNEYKLKACVCEKLQWTSKIRASHFGPNVSDEEMQNCFKEFDITNFERIVGKKGETKGNIVIVTVDDIETAKLIKKNMNKKKIGNDSFKVHIDNYEIEKKTKCFICGLEGHLEGDCPKRLEIEKSMDKKVQQSMKNTEKKSGGNIRNKDTKEIKKNSKNTKNVKKQSKEKSGNTSSDDSSSNSNESSSDTK</sequence>
<proteinExistence type="predicted"/>
<dbReference type="PROSITE" id="PS50158">
    <property type="entry name" value="ZF_CCHC"/>
    <property type="match status" value="1"/>
</dbReference>
<dbReference type="GeneID" id="14888505"/>
<name>A0A0A1UBD9_ENTIV</name>
<dbReference type="InterPro" id="IPR036875">
    <property type="entry name" value="Znf_CCHC_sf"/>
</dbReference>
<keyword evidence="1" id="KW-0863">Zinc-finger</keyword>
<dbReference type="VEuPathDB" id="AmoebaDB:EIN_457840"/>
<keyword evidence="5" id="KW-1185">Reference proteome</keyword>
<dbReference type="AlphaFoldDB" id="A0A0A1UBD9"/>
<dbReference type="EMBL" id="KB206620">
    <property type="protein sequence ID" value="ELP89525.1"/>
    <property type="molecule type" value="Genomic_DNA"/>
</dbReference>
<protein>
    <recommendedName>
        <fullName evidence="3">CCHC-type domain-containing protein</fullName>
    </recommendedName>
</protein>
<dbReference type="RefSeq" id="XP_004256296.1">
    <property type="nucleotide sequence ID" value="XM_004256248.1"/>
</dbReference>
<accession>A0A0A1UBD9</accession>
<evidence type="ECO:0000259" key="3">
    <source>
        <dbReference type="PROSITE" id="PS50158"/>
    </source>
</evidence>
<dbReference type="KEGG" id="eiv:EIN_457840"/>
<keyword evidence="1" id="KW-0862">Zinc</keyword>
<evidence type="ECO:0000313" key="4">
    <source>
        <dbReference type="EMBL" id="ELP89525.1"/>
    </source>
</evidence>
<feature type="region of interest" description="Disordered" evidence="2">
    <location>
        <begin position="193"/>
        <end position="258"/>
    </location>
</feature>
<dbReference type="GO" id="GO:0003676">
    <property type="term" value="F:nucleic acid binding"/>
    <property type="evidence" value="ECO:0007669"/>
    <property type="project" value="InterPro"/>
</dbReference>
<keyword evidence="1" id="KW-0479">Metal-binding</keyword>
<dbReference type="SUPFAM" id="SSF57756">
    <property type="entry name" value="Retrovirus zinc finger-like domains"/>
    <property type="match status" value="1"/>
</dbReference>
<feature type="domain" description="CCHC-type" evidence="3">
    <location>
        <begin position="169"/>
        <end position="185"/>
    </location>
</feature>
<reference evidence="4 5" key="1">
    <citation type="submission" date="2012-10" db="EMBL/GenBank/DDBJ databases">
        <authorList>
            <person name="Zafar N."/>
            <person name="Inman J."/>
            <person name="Hall N."/>
            <person name="Lorenzi H."/>
            <person name="Caler E."/>
        </authorList>
    </citation>
    <scope>NUCLEOTIDE SEQUENCE [LARGE SCALE GENOMIC DNA]</scope>
    <source>
        <strain evidence="4 5">IP1</strain>
    </source>
</reference>
<dbReference type="Proteomes" id="UP000014680">
    <property type="component" value="Unassembled WGS sequence"/>
</dbReference>
<gene>
    <name evidence="4" type="ORF">EIN_457840</name>
</gene>
<evidence type="ECO:0000256" key="2">
    <source>
        <dbReference type="SAM" id="MobiDB-lite"/>
    </source>
</evidence>
<dbReference type="InterPro" id="IPR035979">
    <property type="entry name" value="RBD_domain_sf"/>
</dbReference>
<dbReference type="GO" id="GO:0008270">
    <property type="term" value="F:zinc ion binding"/>
    <property type="evidence" value="ECO:0007669"/>
    <property type="project" value="UniProtKB-KW"/>
</dbReference>
<organism evidence="4 5">
    <name type="scientific">Entamoeba invadens IP1</name>
    <dbReference type="NCBI Taxonomy" id="370355"/>
    <lineage>
        <taxon>Eukaryota</taxon>
        <taxon>Amoebozoa</taxon>
        <taxon>Evosea</taxon>
        <taxon>Archamoebae</taxon>
        <taxon>Mastigamoebida</taxon>
        <taxon>Entamoebidae</taxon>
        <taxon>Entamoeba</taxon>
    </lineage>
</organism>
<dbReference type="SUPFAM" id="SSF54928">
    <property type="entry name" value="RNA-binding domain, RBD"/>
    <property type="match status" value="1"/>
</dbReference>
<evidence type="ECO:0000313" key="5">
    <source>
        <dbReference type="Proteomes" id="UP000014680"/>
    </source>
</evidence>
<dbReference type="SMART" id="SM00343">
    <property type="entry name" value="ZnF_C2HC"/>
    <property type="match status" value="1"/>
</dbReference>
<dbReference type="InterPro" id="IPR001878">
    <property type="entry name" value="Znf_CCHC"/>
</dbReference>